<name>B0WID2_CULQU</name>
<reference evidence="3" key="2">
    <citation type="submission" date="2020-05" db="UniProtKB">
        <authorList>
            <consortium name="EnsemblMetazoa"/>
        </authorList>
    </citation>
    <scope>IDENTIFICATION</scope>
    <source>
        <strain evidence="3">JHB</strain>
    </source>
</reference>
<dbReference type="VEuPathDB" id="VectorBase:CPIJ007123"/>
<dbReference type="InParanoid" id="B0WID2"/>
<dbReference type="InterPro" id="IPR012337">
    <property type="entry name" value="RNaseH-like_sf"/>
</dbReference>
<dbReference type="EMBL" id="DS231946">
    <property type="protein sequence ID" value="EDS28377.1"/>
    <property type="molecule type" value="Genomic_DNA"/>
</dbReference>
<dbReference type="HOGENOM" id="CLU_1031552_0_0_1"/>
<feature type="domain" description="HAT C-terminal dimerisation" evidence="1">
    <location>
        <begin position="187"/>
        <end position="254"/>
    </location>
</feature>
<dbReference type="VEuPathDB" id="VectorBase:CQUJHB012968"/>
<sequence length="270" mass="31502">MSLEFEIWSFSKHWRFIDSACEALGPVFYLSVELQHEHVPLSEFYALWIACQAELNKLKDNQMAVKLHVAMNTRLKTLTDTMQFKAAIYFDPRFNYLGANRLKPKEKEAVQRYLLKLYDRMNELEGVELEVVESTENCDFVEEYLDELFDGDEDPIPAPGPNNHILQRIKELEFQKRVFVQPLLCKKPRFDIMKYWTAKKVSNSEMFRLAKVVLSTGSTQVNVERCFSALKLVVTDLRQKLSDPHVQDLMVLKLNPDLLPAIVQMMSDEM</sequence>
<keyword evidence="4" id="KW-1185">Reference proteome</keyword>
<dbReference type="OMA" id="WIARKAT"/>
<gene>
    <name evidence="3" type="primary">6038725</name>
    <name evidence="2" type="ORF">CpipJ_CPIJ007123</name>
</gene>
<dbReference type="OrthoDB" id="7762450at2759"/>
<evidence type="ECO:0000313" key="3">
    <source>
        <dbReference type="EnsemblMetazoa" id="CPIJ007123-PA"/>
    </source>
</evidence>
<dbReference type="Pfam" id="PF05699">
    <property type="entry name" value="Dimer_Tnp_hAT"/>
    <property type="match status" value="1"/>
</dbReference>
<dbReference type="AlphaFoldDB" id="B0WID2"/>
<dbReference type="EnsemblMetazoa" id="CPIJ007123-RA">
    <property type="protein sequence ID" value="CPIJ007123-PA"/>
    <property type="gene ID" value="CPIJ007123"/>
</dbReference>
<evidence type="ECO:0000313" key="2">
    <source>
        <dbReference type="EMBL" id="EDS28377.1"/>
    </source>
</evidence>
<dbReference type="SUPFAM" id="SSF53098">
    <property type="entry name" value="Ribonuclease H-like"/>
    <property type="match status" value="1"/>
</dbReference>
<accession>B0WID2</accession>
<reference evidence="2" key="1">
    <citation type="submission" date="2007-03" db="EMBL/GenBank/DDBJ databases">
        <title>Annotation of Culex pipiens quinquefasciatus.</title>
        <authorList>
            <consortium name="The Broad Institute Genome Sequencing Platform"/>
            <person name="Atkinson P.W."/>
            <person name="Hemingway J."/>
            <person name="Christensen B.M."/>
            <person name="Higgs S."/>
            <person name="Kodira C."/>
            <person name="Hannick L."/>
            <person name="Megy K."/>
            <person name="O'Leary S."/>
            <person name="Pearson M."/>
            <person name="Haas B.J."/>
            <person name="Mauceli E."/>
            <person name="Wortman J.R."/>
            <person name="Lee N.H."/>
            <person name="Guigo R."/>
            <person name="Stanke M."/>
            <person name="Alvarado L."/>
            <person name="Amedeo P."/>
            <person name="Antoine C.H."/>
            <person name="Arensburger P."/>
            <person name="Bidwell S.L."/>
            <person name="Crawford M."/>
            <person name="Camaro F."/>
            <person name="Devon K."/>
            <person name="Engels R."/>
            <person name="Hammond M."/>
            <person name="Howarth C."/>
            <person name="Koehrsen M."/>
            <person name="Lawson D."/>
            <person name="Montgomery P."/>
            <person name="Nene V."/>
            <person name="Nusbaum C."/>
            <person name="Puiu D."/>
            <person name="Romero-Severson J."/>
            <person name="Severson D.W."/>
            <person name="Shumway M."/>
            <person name="Sisk P."/>
            <person name="Stolte C."/>
            <person name="Zeng Q."/>
            <person name="Eisenstadt E."/>
            <person name="Fraser-Liggett C."/>
            <person name="Strausberg R."/>
            <person name="Galagan J."/>
            <person name="Birren B."/>
            <person name="Collins F.H."/>
        </authorList>
    </citation>
    <scope>NUCLEOTIDE SEQUENCE [LARGE SCALE GENOMIC DNA]</scope>
    <source>
        <strain evidence="2">JHB</strain>
    </source>
</reference>
<dbReference type="KEGG" id="cqu:CpipJ_CPIJ007123"/>
<dbReference type="Proteomes" id="UP000002320">
    <property type="component" value="Unassembled WGS sequence"/>
</dbReference>
<evidence type="ECO:0000313" key="4">
    <source>
        <dbReference type="Proteomes" id="UP000002320"/>
    </source>
</evidence>
<protein>
    <submittedName>
        <fullName evidence="2">Predicted protein</fullName>
    </submittedName>
</protein>
<proteinExistence type="predicted"/>
<organism>
    <name type="scientific">Culex quinquefasciatus</name>
    <name type="common">Southern house mosquito</name>
    <name type="synonym">Culex pungens</name>
    <dbReference type="NCBI Taxonomy" id="7176"/>
    <lineage>
        <taxon>Eukaryota</taxon>
        <taxon>Metazoa</taxon>
        <taxon>Ecdysozoa</taxon>
        <taxon>Arthropoda</taxon>
        <taxon>Hexapoda</taxon>
        <taxon>Insecta</taxon>
        <taxon>Pterygota</taxon>
        <taxon>Neoptera</taxon>
        <taxon>Endopterygota</taxon>
        <taxon>Diptera</taxon>
        <taxon>Nematocera</taxon>
        <taxon>Culicoidea</taxon>
        <taxon>Culicidae</taxon>
        <taxon>Culicinae</taxon>
        <taxon>Culicini</taxon>
        <taxon>Culex</taxon>
        <taxon>Culex</taxon>
    </lineage>
</organism>
<dbReference type="GO" id="GO:0046983">
    <property type="term" value="F:protein dimerization activity"/>
    <property type="evidence" value="ECO:0007669"/>
    <property type="project" value="InterPro"/>
</dbReference>
<dbReference type="InterPro" id="IPR008906">
    <property type="entry name" value="HATC_C_dom"/>
</dbReference>
<evidence type="ECO:0000259" key="1">
    <source>
        <dbReference type="Pfam" id="PF05699"/>
    </source>
</evidence>